<evidence type="ECO:0000256" key="8">
    <source>
        <dbReference type="SAM" id="MobiDB-lite"/>
    </source>
</evidence>
<feature type="region of interest" description="Disordered" evidence="8">
    <location>
        <begin position="208"/>
        <end position="230"/>
    </location>
</feature>
<keyword evidence="9" id="KW-0472">Membrane</keyword>
<reference evidence="11 12" key="1">
    <citation type="journal article" date="2019" name="New Phytol.">
        <title>Comparative genomics reveals unique wood-decay strategies and fruiting body development in the Schizophyllaceae.</title>
        <authorList>
            <person name="Almasi E."/>
            <person name="Sahu N."/>
            <person name="Krizsan K."/>
            <person name="Balint B."/>
            <person name="Kovacs G.M."/>
            <person name="Kiss B."/>
            <person name="Cseklye J."/>
            <person name="Drula E."/>
            <person name="Henrissat B."/>
            <person name="Nagy I."/>
            <person name="Chovatia M."/>
            <person name="Adam C."/>
            <person name="LaButti K."/>
            <person name="Lipzen A."/>
            <person name="Riley R."/>
            <person name="Grigoriev I.V."/>
            <person name="Nagy L.G."/>
        </authorList>
    </citation>
    <scope>NUCLEOTIDE SEQUENCE [LARGE SCALE GENOMIC DNA]</scope>
    <source>
        <strain evidence="11 12">NL-1724</strain>
    </source>
</reference>
<dbReference type="Proteomes" id="UP000320762">
    <property type="component" value="Unassembled WGS sequence"/>
</dbReference>
<feature type="domain" description="Heme haloperoxidase family profile" evidence="10">
    <location>
        <begin position="26"/>
        <end position="260"/>
    </location>
</feature>
<evidence type="ECO:0000256" key="4">
    <source>
        <dbReference type="ARBA" id="ARBA00022723"/>
    </source>
</evidence>
<dbReference type="GO" id="GO:0046872">
    <property type="term" value="F:metal ion binding"/>
    <property type="evidence" value="ECO:0007669"/>
    <property type="project" value="UniProtKB-KW"/>
</dbReference>
<keyword evidence="4" id="KW-0479">Metal-binding</keyword>
<dbReference type="SUPFAM" id="SSF47571">
    <property type="entry name" value="Cloroperoxidase"/>
    <property type="match status" value="1"/>
</dbReference>
<keyword evidence="5" id="KW-0560">Oxidoreductase</keyword>
<comment type="cofactor">
    <cofactor evidence="1">
        <name>heme b</name>
        <dbReference type="ChEBI" id="CHEBI:60344"/>
    </cofactor>
</comment>
<dbReference type="STRING" id="97359.A0A550CVT0"/>
<organism evidence="11 12">
    <name type="scientific">Schizophyllum amplum</name>
    <dbReference type="NCBI Taxonomy" id="97359"/>
    <lineage>
        <taxon>Eukaryota</taxon>
        <taxon>Fungi</taxon>
        <taxon>Dikarya</taxon>
        <taxon>Basidiomycota</taxon>
        <taxon>Agaricomycotina</taxon>
        <taxon>Agaricomycetes</taxon>
        <taxon>Agaricomycetidae</taxon>
        <taxon>Agaricales</taxon>
        <taxon>Schizophyllaceae</taxon>
        <taxon>Schizophyllum</taxon>
    </lineage>
</organism>
<dbReference type="AlphaFoldDB" id="A0A550CVT0"/>
<feature type="transmembrane region" description="Helical" evidence="9">
    <location>
        <begin position="74"/>
        <end position="92"/>
    </location>
</feature>
<evidence type="ECO:0000256" key="2">
    <source>
        <dbReference type="ARBA" id="ARBA00022559"/>
    </source>
</evidence>
<dbReference type="Pfam" id="PF01328">
    <property type="entry name" value="Peroxidase_2"/>
    <property type="match status" value="1"/>
</dbReference>
<evidence type="ECO:0000259" key="10">
    <source>
        <dbReference type="PROSITE" id="PS51405"/>
    </source>
</evidence>
<feature type="region of interest" description="Disordered" evidence="8">
    <location>
        <begin position="287"/>
        <end position="323"/>
    </location>
</feature>
<evidence type="ECO:0000256" key="7">
    <source>
        <dbReference type="ARBA" id="ARBA00025795"/>
    </source>
</evidence>
<comment type="caution">
    <text evidence="11">The sequence shown here is derived from an EMBL/GenBank/DDBJ whole genome shotgun (WGS) entry which is preliminary data.</text>
</comment>
<keyword evidence="6" id="KW-0408">Iron</keyword>
<protein>
    <recommendedName>
        <fullName evidence="10">Heme haloperoxidase family profile domain-containing protein</fullName>
    </recommendedName>
</protein>
<evidence type="ECO:0000313" key="11">
    <source>
        <dbReference type="EMBL" id="TRM68900.1"/>
    </source>
</evidence>
<keyword evidence="9" id="KW-0812">Transmembrane</keyword>
<keyword evidence="2" id="KW-0575">Peroxidase</keyword>
<keyword evidence="3" id="KW-0349">Heme</keyword>
<dbReference type="OrthoDB" id="407298at2759"/>
<evidence type="ECO:0000256" key="1">
    <source>
        <dbReference type="ARBA" id="ARBA00001970"/>
    </source>
</evidence>
<name>A0A550CVT0_9AGAR</name>
<comment type="similarity">
    <text evidence="7">Belongs to the chloroperoxidase family.</text>
</comment>
<dbReference type="EMBL" id="VDMD01000001">
    <property type="protein sequence ID" value="TRM68900.1"/>
    <property type="molecule type" value="Genomic_DNA"/>
</dbReference>
<dbReference type="InterPro" id="IPR000028">
    <property type="entry name" value="Chloroperoxidase"/>
</dbReference>
<dbReference type="Gene3D" id="1.10.489.10">
    <property type="entry name" value="Chloroperoxidase-like"/>
    <property type="match status" value="1"/>
</dbReference>
<evidence type="ECO:0000313" key="12">
    <source>
        <dbReference type="Proteomes" id="UP000320762"/>
    </source>
</evidence>
<dbReference type="PROSITE" id="PS51405">
    <property type="entry name" value="HEME_HALOPEROXIDASE"/>
    <property type="match status" value="1"/>
</dbReference>
<gene>
    <name evidence="11" type="ORF">BD626DRAFT_472311</name>
</gene>
<dbReference type="GO" id="GO:0004601">
    <property type="term" value="F:peroxidase activity"/>
    <property type="evidence" value="ECO:0007669"/>
    <property type="project" value="UniProtKB-KW"/>
</dbReference>
<proteinExistence type="inferred from homology"/>
<evidence type="ECO:0000256" key="5">
    <source>
        <dbReference type="ARBA" id="ARBA00023002"/>
    </source>
</evidence>
<evidence type="ECO:0000256" key="9">
    <source>
        <dbReference type="SAM" id="Phobius"/>
    </source>
</evidence>
<evidence type="ECO:0000256" key="6">
    <source>
        <dbReference type="ARBA" id="ARBA00023004"/>
    </source>
</evidence>
<dbReference type="InterPro" id="IPR036851">
    <property type="entry name" value="Chloroperoxidase-like_sf"/>
</dbReference>
<dbReference type="PANTHER" id="PTHR33577:SF9">
    <property type="entry name" value="PEROXIDASE STCC"/>
    <property type="match status" value="1"/>
</dbReference>
<dbReference type="PANTHER" id="PTHR33577">
    <property type="entry name" value="STERIGMATOCYSTIN BIOSYNTHESIS PEROXIDASE STCC-RELATED"/>
    <property type="match status" value="1"/>
</dbReference>
<keyword evidence="9" id="KW-1133">Transmembrane helix</keyword>
<accession>A0A550CVT0</accession>
<sequence>MTFDHSRVPHLHGTGTVAPRVCPFAAKHGYCPPQKGDSRSVCPALNTMANHGYLPRKGENITLLDLVGALHNCYGLTYFLSAFLALGGFFLLRWRPWCTFRLEEIGKHGAVEHDASLVHEDARGRHYAPTRIHPDLLDQLEAEAMDGDENKKTDGASEGALWTPFHAARARVRQEKGSPPLDAVHAEIARGEIAIMFCVWDYMGGHSARSSSTMSREHHETELSTYSSEGIEGAIDIPSLKQPARPEHALGLPPSASLAGKEFSSNAAAPLAGLPQSSSLHQNIFSGHTREASDSSIGNAHIGSAFSSRQSSVEPEPAGDHVGAASSVEATPSIVGGPTSRRVLVHRQACDEPRGMPLSWWLTFLAEERLPEGMQGYGMKQGVGILEVVKKSAEIKAGMEYIRRRGACA</sequence>
<keyword evidence="12" id="KW-1185">Reference proteome</keyword>
<evidence type="ECO:0000256" key="3">
    <source>
        <dbReference type="ARBA" id="ARBA00022617"/>
    </source>
</evidence>